<dbReference type="Pfam" id="PF14559">
    <property type="entry name" value="TPR_19"/>
    <property type="match status" value="1"/>
</dbReference>
<organism evidence="1 2">
    <name type="scientific">Tumidithrix elongata BACA0141</name>
    <dbReference type="NCBI Taxonomy" id="2716417"/>
    <lineage>
        <taxon>Bacteria</taxon>
        <taxon>Bacillati</taxon>
        <taxon>Cyanobacteriota</taxon>
        <taxon>Cyanophyceae</taxon>
        <taxon>Pseudanabaenales</taxon>
        <taxon>Pseudanabaenaceae</taxon>
        <taxon>Tumidithrix</taxon>
        <taxon>Tumidithrix elongata</taxon>
    </lineage>
</organism>
<sequence length="358" mass="41253">MQDLVAAFESQFAQKQFSAASVTLKQLLKDYPDDLQLQVLLARFYDATGKPEKAETIYRNLLRSQTQSKLLNQARQGLKAIEDAEIKQRKDRIAKALGILGGESQGLLAVRPIAPEVRDRIVEKFARIFRLDLYSAKFKLPSRNLKILRTGTVAEMQVYAEELNSIDIPARAVSLDAIAKIAVYNIDYFELPSIHQVHAIHNDGAIAFRLDEVKARVEGIIPTFGQVVTVDAKHKLVWKDQILDRVRFCDFHIPERNCILRFHDNHYKFDRGMQLQVKKSLDHLAPTVQERWVALMQWVEQSFPEVPVHNDFTPFADMAMAYSETLKEIEHHIDLLRHKPSLWDNCFQLFSGMIFLDR</sequence>
<reference evidence="1" key="1">
    <citation type="submission" date="2024-01" db="EMBL/GenBank/DDBJ databases">
        <title>Bank of Algae and Cyanobacteria of the Azores (BACA) strain genomes.</title>
        <authorList>
            <person name="Luz R."/>
            <person name="Cordeiro R."/>
            <person name="Fonseca A."/>
            <person name="Goncalves V."/>
        </authorList>
    </citation>
    <scope>NUCLEOTIDE SEQUENCE</scope>
    <source>
        <strain evidence="1">BACA0141</strain>
    </source>
</reference>
<evidence type="ECO:0000313" key="1">
    <source>
        <dbReference type="EMBL" id="MEE3718474.1"/>
    </source>
</evidence>
<keyword evidence="2" id="KW-1185">Reference proteome</keyword>
<dbReference type="SUPFAM" id="SSF48452">
    <property type="entry name" value="TPR-like"/>
    <property type="match status" value="1"/>
</dbReference>
<dbReference type="RefSeq" id="WP_330484907.1">
    <property type="nucleotide sequence ID" value="NZ_JAZBJZ010000079.1"/>
</dbReference>
<evidence type="ECO:0000313" key="2">
    <source>
        <dbReference type="Proteomes" id="UP001333818"/>
    </source>
</evidence>
<dbReference type="Gene3D" id="1.25.40.10">
    <property type="entry name" value="Tetratricopeptide repeat domain"/>
    <property type="match status" value="1"/>
</dbReference>
<dbReference type="AlphaFoldDB" id="A0AAW9Q2Q6"/>
<protein>
    <submittedName>
        <fullName evidence="1">Tetratricopeptide repeat protein</fullName>
    </submittedName>
</protein>
<dbReference type="Proteomes" id="UP001333818">
    <property type="component" value="Unassembled WGS sequence"/>
</dbReference>
<name>A0AAW9Q2Q6_9CYAN</name>
<dbReference type="InterPro" id="IPR011990">
    <property type="entry name" value="TPR-like_helical_dom_sf"/>
</dbReference>
<dbReference type="EMBL" id="JAZBJZ010000079">
    <property type="protein sequence ID" value="MEE3718474.1"/>
    <property type="molecule type" value="Genomic_DNA"/>
</dbReference>
<proteinExistence type="predicted"/>
<comment type="caution">
    <text evidence="1">The sequence shown here is derived from an EMBL/GenBank/DDBJ whole genome shotgun (WGS) entry which is preliminary data.</text>
</comment>
<gene>
    <name evidence="1" type="ORF">V2H45_17170</name>
</gene>
<accession>A0AAW9Q2Q6</accession>